<reference evidence="2" key="1">
    <citation type="submission" date="2016-07" db="EMBL/GenBank/DDBJ databases">
        <authorList>
            <consortium name="Pathogen Informatics"/>
        </authorList>
    </citation>
    <scope>NUCLEOTIDE SEQUENCE</scope>
</reference>
<dbReference type="InterPro" id="IPR022139">
    <property type="entry name" value="Fam-L/Fam-M-like_plasmodium"/>
</dbReference>
<dbReference type="VEuPathDB" id="PlasmoDB:PVW1_040008900"/>
<feature type="transmembrane region" description="Helical" evidence="1">
    <location>
        <begin position="12"/>
        <end position="30"/>
    </location>
</feature>
<evidence type="ECO:0000313" key="2">
    <source>
        <dbReference type="EMBL" id="VUZ99583.1"/>
    </source>
</evidence>
<dbReference type="VEuPathDB" id="PlasmoDB:PVPAM_110060700"/>
<protein>
    <submittedName>
        <fullName evidence="2">Uncharacterized protein</fullName>
    </submittedName>
</protein>
<proteinExistence type="predicted"/>
<dbReference type="Pfam" id="PF12420">
    <property type="entry name" value="DUF3671"/>
    <property type="match status" value="1"/>
</dbReference>
<name>A0A565A450_PLAVI</name>
<dbReference type="OrthoDB" id="10380695at2759"/>
<dbReference type="VEuPathDB" id="PlasmoDB:PVX_038690"/>
<dbReference type="EMBL" id="FLZR02000006">
    <property type="protein sequence ID" value="VUZ99583.1"/>
    <property type="molecule type" value="Genomic_DNA"/>
</dbReference>
<sequence length="262" mass="30477">MLFLYNAKMMNKLHLTFFFNIVSLTFLTWINHRGNEVGNHNIYLCMNFINGNTGKVRNDRLLTNDDAKSDIGQSDPSDNITLPGEKNNLKNITGTSEIHERVKMDTENSMHAYIKKLEHGYLNKKGLKRLDCHYEKKLFNEMYKLDKIAGHMKSKNSYFKKVIWKRYGLRFFIFSLVIIFGIAISILGYISSIKGDSSDISCTTNDQKPCSVCKNMLAFLPVPNIVLFFPLTIAYLSFVIYILSKVRKYKRLKRKYYNISLM</sequence>
<organism evidence="2">
    <name type="scientific">Plasmodium vivax</name>
    <name type="common">malaria parasite P. vivax</name>
    <dbReference type="NCBI Taxonomy" id="5855"/>
    <lineage>
        <taxon>Eukaryota</taxon>
        <taxon>Sar</taxon>
        <taxon>Alveolata</taxon>
        <taxon>Apicomplexa</taxon>
        <taxon>Aconoidasida</taxon>
        <taxon>Haemosporida</taxon>
        <taxon>Plasmodiidae</taxon>
        <taxon>Plasmodium</taxon>
        <taxon>Plasmodium (Plasmodium)</taxon>
    </lineage>
</organism>
<accession>A0A565A450</accession>
<keyword evidence="1" id="KW-1133">Transmembrane helix</keyword>
<keyword evidence="1" id="KW-0812">Transmembrane</keyword>
<evidence type="ECO:0000256" key="1">
    <source>
        <dbReference type="SAM" id="Phobius"/>
    </source>
</evidence>
<dbReference type="VEuPathDB" id="PlasmoDB:PVP01_0002980"/>
<dbReference type="Proteomes" id="UP000220605">
    <property type="component" value="Unassembled WGS sequence"/>
</dbReference>
<feature type="transmembrane region" description="Helical" evidence="1">
    <location>
        <begin position="225"/>
        <end position="244"/>
    </location>
</feature>
<dbReference type="AlphaFoldDB" id="A0A565A450"/>
<gene>
    <name evidence="2" type="ORF">PVP01_0002980</name>
</gene>
<feature type="transmembrane region" description="Helical" evidence="1">
    <location>
        <begin position="167"/>
        <end position="190"/>
    </location>
</feature>
<keyword evidence="1" id="KW-0472">Membrane</keyword>